<protein>
    <submittedName>
        <fullName evidence="1">Uncharacterized protein</fullName>
    </submittedName>
</protein>
<evidence type="ECO:0000313" key="2">
    <source>
        <dbReference type="Proteomes" id="UP001431783"/>
    </source>
</evidence>
<name>A0AAW1TT83_9CUCU</name>
<sequence>MSKGIALEFKQRYNDAAKVRNGGKGVFPDAIVIPADDVCTFAGCVIVSKAKKEDNHGKLLKISEKLSDKSSVNKEKHNNLSKINEKFVLKKLDNKITDAKQWLQSIESECTGFDLNDRSWSCVIYALSFKHLNGSLLEYALKKQRLLLEYNSDIDTRTLTDLIVAGLPTYITSKLDRQEVTDPILLFSALRMYENHNKNVHKHFAEKKSSSKSEVEYKKKPLVEYVTRWERKTDFTLKIRTGSDKTRTVMTV</sequence>
<dbReference type="EMBL" id="JARQZJ010000008">
    <property type="protein sequence ID" value="KAK9871888.1"/>
    <property type="molecule type" value="Genomic_DNA"/>
</dbReference>
<dbReference type="Proteomes" id="UP001431783">
    <property type="component" value="Unassembled WGS sequence"/>
</dbReference>
<comment type="caution">
    <text evidence="1">The sequence shown here is derived from an EMBL/GenBank/DDBJ whole genome shotgun (WGS) entry which is preliminary data.</text>
</comment>
<evidence type="ECO:0000313" key="1">
    <source>
        <dbReference type="EMBL" id="KAK9871888.1"/>
    </source>
</evidence>
<reference evidence="1 2" key="1">
    <citation type="submission" date="2023-03" db="EMBL/GenBank/DDBJ databases">
        <title>Genome insight into feeding habits of ladybird beetles.</title>
        <authorList>
            <person name="Li H.-S."/>
            <person name="Huang Y.-H."/>
            <person name="Pang H."/>
        </authorList>
    </citation>
    <scope>NUCLEOTIDE SEQUENCE [LARGE SCALE GENOMIC DNA]</scope>
    <source>
        <strain evidence="1">SYSU_2023b</strain>
        <tissue evidence="1">Whole body</tissue>
    </source>
</reference>
<accession>A0AAW1TT83</accession>
<organism evidence="1 2">
    <name type="scientific">Henosepilachna vigintioctopunctata</name>
    <dbReference type="NCBI Taxonomy" id="420089"/>
    <lineage>
        <taxon>Eukaryota</taxon>
        <taxon>Metazoa</taxon>
        <taxon>Ecdysozoa</taxon>
        <taxon>Arthropoda</taxon>
        <taxon>Hexapoda</taxon>
        <taxon>Insecta</taxon>
        <taxon>Pterygota</taxon>
        <taxon>Neoptera</taxon>
        <taxon>Endopterygota</taxon>
        <taxon>Coleoptera</taxon>
        <taxon>Polyphaga</taxon>
        <taxon>Cucujiformia</taxon>
        <taxon>Coccinelloidea</taxon>
        <taxon>Coccinellidae</taxon>
        <taxon>Epilachninae</taxon>
        <taxon>Epilachnini</taxon>
        <taxon>Henosepilachna</taxon>
    </lineage>
</organism>
<keyword evidence="2" id="KW-1185">Reference proteome</keyword>
<gene>
    <name evidence="1" type="ORF">WA026_015137</name>
</gene>
<proteinExistence type="predicted"/>
<dbReference type="AlphaFoldDB" id="A0AAW1TT83"/>